<dbReference type="EMBL" id="RBKS01000001">
    <property type="protein sequence ID" value="RKR76331.1"/>
    <property type="molecule type" value="Genomic_DNA"/>
</dbReference>
<comment type="subcellular location">
    <subcellularLocation>
        <location evidence="1">Encapsulin nanocompartment</location>
    </subcellularLocation>
</comment>
<evidence type="ECO:0000256" key="3">
    <source>
        <dbReference type="ARBA" id="ARBA00033787"/>
    </source>
</evidence>
<accession>A0A495IM43</accession>
<dbReference type="NCBIfam" id="NF041155">
    <property type="entry name" value="encap_f1"/>
    <property type="match status" value="1"/>
</dbReference>
<sequence length="267" mass="28637">MNHLLRDLAPFGVDAWTMLDDEARSRLTGSLSARRIVDFDGPLGWKHSAVDLGRTDPLTSAPSSIQARRRKLLPLSELRAGFRLSRNELLDFSRGATDIDLGPLDEAALALAAFENEIIFHGWSDAGITGIVEASSHADVAHDGEAASYRDSVAEGVAALRRAGVDGPYTLAAGPDDWVALVDTDDAGYPLRKQLHGILGGPIEWTPGLRNSVIVSARGGDYQLTVGEDLALGYASHDATTVDLYVEETLAFRVNTPEAAVRVVPQL</sequence>
<dbReference type="Gene3D" id="3.30.2400.30">
    <property type="match status" value="1"/>
</dbReference>
<comment type="caution">
    <text evidence="5">The sequence shown here is derived from an EMBL/GenBank/DDBJ whole genome shotgun (WGS) entry which is preliminary data.</text>
</comment>
<proteinExistence type="inferred from homology"/>
<gene>
    <name evidence="5" type="ORF">C8E83_3500</name>
</gene>
<evidence type="ECO:0000313" key="5">
    <source>
        <dbReference type="EMBL" id="RKR76331.1"/>
    </source>
</evidence>
<dbReference type="PANTHER" id="PTHR37165">
    <property type="entry name" value="PEPTIDASE U56 FAMILY"/>
    <property type="match status" value="1"/>
</dbReference>
<comment type="similarity">
    <text evidence="2">Belongs to the encapsulin family. Family 1 subfamily.</text>
</comment>
<organism evidence="5 6">
    <name type="scientific">Frondihabitans australicus</name>
    <dbReference type="NCBI Taxonomy" id="386892"/>
    <lineage>
        <taxon>Bacteria</taxon>
        <taxon>Bacillati</taxon>
        <taxon>Actinomycetota</taxon>
        <taxon>Actinomycetes</taxon>
        <taxon>Micrococcales</taxon>
        <taxon>Microbacteriaceae</taxon>
        <taxon>Frondihabitans</taxon>
    </lineage>
</organism>
<evidence type="ECO:0000256" key="4">
    <source>
        <dbReference type="ARBA" id="ARBA00050023"/>
    </source>
</evidence>
<dbReference type="OrthoDB" id="2922at2"/>
<dbReference type="Pfam" id="PF04454">
    <property type="entry name" value="Linocin_M18"/>
    <property type="match status" value="1"/>
</dbReference>
<dbReference type="PANTHER" id="PTHR37165:SF1">
    <property type="entry name" value="TYPE 1 ENCAPSULIN SHELL PROTEIN"/>
    <property type="match status" value="1"/>
</dbReference>
<dbReference type="Gene3D" id="3.30.2320.10">
    <property type="entry name" value="hypothetical protein PF0899 domain"/>
    <property type="match status" value="1"/>
</dbReference>
<dbReference type="RefSeq" id="WP_121371317.1">
    <property type="nucleotide sequence ID" value="NZ_RBKS01000001.1"/>
</dbReference>
<dbReference type="GO" id="GO:0140737">
    <property type="term" value="C:encapsulin nanocompartment"/>
    <property type="evidence" value="ECO:0007669"/>
    <property type="project" value="UniProtKB-SubCell"/>
</dbReference>
<evidence type="ECO:0000256" key="1">
    <source>
        <dbReference type="ARBA" id="ARBA00033738"/>
    </source>
</evidence>
<name>A0A495IM43_9MICO</name>
<protein>
    <recommendedName>
        <fullName evidence="4">Type 1 encapsulin shell protein</fullName>
    </recommendedName>
</protein>
<dbReference type="AlphaFoldDB" id="A0A495IM43"/>
<dbReference type="InterPro" id="IPR007544">
    <property type="entry name" value="ENCAP"/>
</dbReference>
<reference evidence="5 6" key="1">
    <citation type="submission" date="2018-10" db="EMBL/GenBank/DDBJ databases">
        <title>Sequencing the genomes of 1000 actinobacteria strains.</title>
        <authorList>
            <person name="Klenk H.-P."/>
        </authorList>
    </citation>
    <scope>NUCLEOTIDE SEQUENCE [LARGE SCALE GENOMIC DNA]</scope>
    <source>
        <strain evidence="5 6">DSM 17894</strain>
    </source>
</reference>
<dbReference type="InterPro" id="IPR051429">
    <property type="entry name" value="Encapsulin_nc"/>
</dbReference>
<dbReference type="PIRSF" id="PIRSF019254">
    <property type="entry name" value="CFP29"/>
    <property type="match status" value="1"/>
</dbReference>
<evidence type="ECO:0000256" key="2">
    <source>
        <dbReference type="ARBA" id="ARBA00033743"/>
    </source>
</evidence>
<keyword evidence="3" id="KW-1284">Encapsulin nanocompartment</keyword>
<keyword evidence="6" id="KW-1185">Reference proteome</keyword>
<dbReference type="Proteomes" id="UP000280008">
    <property type="component" value="Unassembled WGS sequence"/>
</dbReference>
<evidence type="ECO:0000313" key="6">
    <source>
        <dbReference type="Proteomes" id="UP000280008"/>
    </source>
</evidence>